<evidence type="ECO:0000256" key="1">
    <source>
        <dbReference type="SAM" id="MobiDB-lite"/>
    </source>
</evidence>
<accession>A0A6J4LSE9</accession>
<proteinExistence type="predicted"/>
<feature type="non-terminal residue" evidence="2">
    <location>
        <position position="27"/>
    </location>
</feature>
<feature type="compositionally biased region" description="Basic residues" evidence="1">
    <location>
        <begin position="8"/>
        <end position="27"/>
    </location>
</feature>
<name>A0A6J4LSE9_9ACTN</name>
<gene>
    <name evidence="2" type="ORF">AVDCRST_MAG24-1253</name>
</gene>
<dbReference type="AlphaFoldDB" id="A0A6J4LSE9"/>
<feature type="non-terminal residue" evidence="2">
    <location>
        <position position="1"/>
    </location>
</feature>
<protein>
    <submittedName>
        <fullName evidence="2">Uncharacterized protein</fullName>
    </submittedName>
</protein>
<evidence type="ECO:0000313" key="2">
    <source>
        <dbReference type="EMBL" id="CAA9340438.1"/>
    </source>
</evidence>
<sequence>ERAGERAARRRRGDHRQARRRRAERQP</sequence>
<dbReference type="EMBL" id="CADCUF010000193">
    <property type="protein sequence ID" value="CAA9340438.1"/>
    <property type="molecule type" value="Genomic_DNA"/>
</dbReference>
<organism evidence="2">
    <name type="scientific">uncultured Nocardioidaceae bacterium</name>
    <dbReference type="NCBI Taxonomy" id="253824"/>
    <lineage>
        <taxon>Bacteria</taxon>
        <taxon>Bacillati</taxon>
        <taxon>Actinomycetota</taxon>
        <taxon>Actinomycetes</taxon>
        <taxon>Propionibacteriales</taxon>
        <taxon>Nocardioidaceae</taxon>
        <taxon>environmental samples</taxon>
    </lineage>
</organism>
<reference evidence="2" key="1">
    <citation type="submission" date="2020-02" db="EMBL/GenBank/DDBJ databases">
        <authorList>
            <person name="Meier V. D."/>
        </authorList>
    </citation>
    <scope>NUCLEOTIDE SEQUENCE</scope>
    <source>
        <strain evidence="2">AVDCRST_MAG24</strain>
    </source>
</reference>
<feature type="region of interest" description="Disordered" evidence="1">
    <location>
        <begin position="1"/>
        <end position="27"/>
    </location>
</feature>